<evidence type="ECO:0000256" key="3">
    <source>
        <dbReference type="ARBA" id="ARBA00022777"/>
    </source>
</evidence>
<dbReference type="Gene3D" id="1.10.510.10">
    <property type="entry name" value="Transferase(Phosphotransferase) domain 1"/>
    <property type="match status" value="1"/>
</dbReference>
<evidence type="ECO:0000256" key="4">
    <source>
        <dbReference type="ARBA" id="ARBA00022840"/>
    </source>
</evidence>
<feature type="binding site" evidence="5">
    <location>
        <position position="187"/>
    </location>
    <ligand>
        <name>ATP</name>
        <dbReference type="ChEBI" id="CHEBI:30616"/>
    </ligand>
</feature>
<dbReference type="SMART" id="SM00220">
    <property type="entry name" value="S_TKc"/>
    <property type="match status" value="1"/>
</dbReference>
<evidence type="ECO:0000259" key="7">
    <source>
        <dbReference type="PROSITE" id="PS50011"/>
    </source>
</evidence>
<comment type="similarity">
    <text evidence="6">Belongs to the protein kinase superfamily.</text>
</comment>
<keyword evidence="4 5" id="KW-0067">ATP-binding</keyword>
<keyword evidence="3" id="KW-0418">Kinase</keyword>
<evidence type="ECO:0000256" key="5">
    <source>
        <dbReference type="PROSITE-ProRule" id="PRU10141"/>
    </source>
</evidence>
<evidence type="ECO:0000313" key="8">
    <source>
        <dbReference type="EMBL" id="OAE27930.1"/>
    </source>
</evidence>
<reference evidence="8" key="1">
    <citation type="submission" date="2016-03" db="EMBL/GenBank/DDBJ databases">
        <title>Mechanisms controlling the formation of the plant cell surface in tip-growing cells are functionally conserved among land plants.</title>
        <authorList>
            <person name="Honkanen S."/>
            <person name="Jones V.A."/>
            <person name="Morieri G."/>
            <person name="Champion C."/>
            <person name="Hetherington A.J."/>
            <person name="Kelly S."/>
            <person name="Saint-Marcoux D."/>
            <person name="Proust H."/>
            <person name="Prescott H."/>
            <person name="Dolan L."/>
        </authorList>
    </citation>
    <scope>NUCLEOTIDE SEQUENCE [LARGE SCALE GENOMIC DNA]</scope>
    <source>
        <tissue evidence="8">Whole gametophyte</tissue>
    </source>
</reference>
<dbReference type="GO" id="GO:0005524">
    <property type="term" value="F:ATP binding"/>
    <property type="evidence" value="ECO:0007669"/>
    <property type="project" value="UniProtKB-UniRule"/>
</dbReference>
<sequence length="442" mass="50219">MPRFALHETVRRNLASRFGRCLYVGATNKEKVVPLFDGDRGNPKRAHEWMRVYCKWAVQEGLSQDQTLLIAVDHMFVNAYGWATQFLNGVSWEEFMTGFYREYVTNNGAVIQAVWAKCVDKYFFFGTVRGWYRMLKKAKAVPFIRFSGRELATATDDFAPRHIVGEGGFGVVYMAHLPGNQVVAVKKLKGASKEAMQQAHNEVEILSQFRHPNLVKLLGCCLEQRDPLLVYEYIPNGNLMQHLCGEMKKTLTWENRMSIAIGTAEAITHLHSCGSSPVYHRDVKSNNILLDHDLNAKIADFGLSKFVQTLNFVATHITTTPQGTHGYVDPCYLQTFHLTEKSDVYSFGIVLLELVAGMRVLDMSRPEGEWSIVYVAIDRVTKGRFESFLDPKLKESEPDCIEQALDITTLALKCLTLSLEDRPVMKQVLQELHCIQDNWVLV</sequence>
<dbReference type="InterPro" id="IPR011009">
    <property type="entry name" value="Kinase-like_dom_sf"/>
</dbReference>
<evidence type="ECO:0000256" key="2">
    <source>
        <dbReference type="ARBA" id="ARBA00022741"/>
    </source>
</evidence>
<accession>A0A176W4H7</accession>
<dbReference type="InterPro" id="IPR000719">
    <property type="entry name" value="Prot_kinase_dom"/>
</dbReference>
<dbReference type="SUPFAM" id="SSF56112">
    <property type="entry name" value="Protein kinase-like (PK-like)"/>
    <property type="match status" value="1"/>
</dbReference>
<dbReference type="Proteomes" id="UP000077202">
    <property type="component" value="Unassembled WGS sequence"/>
</dbReference>
<dbReference type="FunFam" id="3.30.200.20:FF:000162">
    <property type="entry name" value="Adenine nucleotide alpha hydrolase-like domain kinase"/>
    <property type="match status" value="1"/>
</dbReference>
<name>A0A176W4H7_MARPO</name>
<gene>
    <name evidence="8" type="ORF">AXG93_3309s1270</name>
</gene>
<dbReference type="PANTHER" id="PTHR46008:SF48">
    <property type="entry name" value="PROTEIN KINASE DOMAIN-CONTAINING PROTEIN"/>
    <property type="match status" value="1"/>
</dbReference>
<keyword evidence="1" id="KW-0808">Transferase</keyword>
<dbReference type="InterPro" id="IPR008271">
    <property type="entry name" value="Ser/Thr_kinase_AS"/>
</dbReference>
<protein>
    <recommendedName>
        <fullName evidence="7">Protein kinase domain-containing protein</fullName>
    </recommendedName>
</protein>
<comment type="caution">
    <text evidence="8">The sequence shown here is derived from an EMBL/GenBank/DDBJ whole genome shotgun (WGS) entry which is preliminary data.</text>
</comment>
<dbReference type="PROSITE" id="PS00108">
    <property type="entry name" value="PROTEIN_KINASE_ST"/>
    <property type="match status" value="1"/>
</dbReference>
<dbReference type="AlphaFoldDB" id="A0A176W4H7"/>
<dbReference type="PANTHER" id="PTHR46008">
    <property type="entry name" value="LEAF RUST 10 DISEASE-RESISTANCE LOCUS RECEPTOR-LIKE PROTEIN KINASE-LIKE 1.4"/>
    <property type="match status" value="1"/>
</dbReference>
<evidence type="ECO:0000256" key="6">
    <source>
        <dbReference type="RuleBase" id="RU000304"/>
    </source>
</evidence>
<dbReference type="GO" id="GO:0004674">
    <property type="term" value="F:protein serine/threonine kinase activity"/>
    <property type="evidence" value="ECO:0007669"/>
    <property type="project" value="UniProtKB-KW"/>
</dbReference>
<dbReference type="Pfam" id="PF00069">
    <property type="entry name" value="Pkinase"/>
    <property type="match status" value="1"/>
</dbReference>
<keyword evidence="2 5" id="KW-0547">Nucleotide-binding</keyword>
<dbReference type="EMBL" id="LVLJ01001803">
    <property type="protein sequence ID" value="OAE27930.1"/>
    <property type="molecule type" value="Genomic_DNA"/>
</dbReference>
<evidence type="ECO:0000313" key="9">
    <source>
        <dbReference type="Proteomes" id="UP000077202"/>
    </source>
</evidence>
<proteinExistence type="inferred from homology"/>
<dbReference type="InterPro" id="IPR017441">
    <property type="entry name" value="Protein_kinase_ATP_BS"/>
</dbReference>
<dbReference type="PROSITE" id="PS00107">
    <property type="entry name" value="PROTEIN_KINASE_ATP"/>
    <property type="match status" value="1"/>
</dbReference>
<keyword evidence="9" id="KW-1185">Reference proteome</keyword>
<dbReference type="CDD" id="cd14066">
    <property type="entry name" value="STKc_IRAK"/>
    <property type="match status" value="1"/>
</dbReference>
<keyword evidence="6" id="KW-0723">Serine/threonine-protein kinase</keyword>
<evidence type="ECO:0000256" key="1">
    <source>
        <dbReference type="ARBA" id="ARBA00022679"/>
    </source>
</evidence>
<dbReference type="PROSITE" id="PS50011">
    <property type="entry name" value="PROTEIN_KINASE_DOM"/>
    <property type="match status" value="1"/>
</dbReference>
<feature type="domain" description="Protein kinase" evidence="7">
    <location>
        <begin position="158"/>
        <end position="440"/>
    </location>
</feature>
<dbReference type="Gene3D" id="3.30.200.20">
    <property type="entry name" value="Phosphorylase Kinase, domain 1"/>
    <property type="match status" value="1"/>
</dbReference>
<organism evidence="8 9">
    <name type="scientific">Marchantia polymorpha subsp. ruderalis</name>
    <dbReference type="NCBI Taxonomy" id="1480154"/>
    <lineage>
        <taxon>Eukaryota</taxon>
        <taxon>Viridiplantae</taxon>
        <taxon>Streptophyta</taxon>
        <taxon>Embryophyta</taxon>
        <taxon>Marchantiophyta</taxon>
        <taxon>Marchantiopsida</taxon>
        <taxon>Marchantiidae</taxon>
        <taxon>Marchantiales</taxon>
        <taxon>Marchantiaceae</taxon>
        <taxon>Marchantia</taxon>
    </lineage>
</organism>